<dbReference type="Proteomes" id="UP000053240">
    <property type="component" value="Unassembled WGS sequence"/>
</dbReference>
<reference evidence="1 2" key="1">
    <citation type="journal article" date="2015" name="Nat. Commun.">
        <title>Outbred genome sequencing and CRISPR/Cas9 gene editing in butterflies.</title>
        <authorList>
            <person name="Li X."/>
            <person name="Fan D."/>
            <person name="Zhang W."/>
            <person name="Liu G."/>
            <person name="Zhang L."/>
            <person name="Zhao L."/>
            <person name="Fang X."/>
            <person name="Chen L."/>
            <person name="Dong Y."/>
            <person name="Chen Y."/>
            <person name="Ding Y."/>
            <person name="Zhao R."/>
            <person name="Feng M."/>
            <person name="Zhu Y."/>
            <person name="Feng Y."/>
            <person name="Jiang X."/>
            <person name="Zhu D."/>
            <person name="Xiang H."/>
            <person name="Feng X."/>
            <person name="Li S."/>
            <person name="Wang J."/>
            <person name="Zhang G."/>
            <person name="Kronforst M.R."/>
            <person name="Wang W."/>
        </authorList>
    </citation>
    <scope>NUCLEOTIDE SEQUENCE [LARGE SCALE GENOMIC DNA]</scope>
    <source>
        <strain evidence="1">Ya'a_city_454_Pm</strain>
        <tissue evidence="1">Whole body</tissue>
    </source>
</reference>
<accession>A0A0N1IKM1</accession>
<dbReference type="AlphaFoldDB" id="A0A0N1IKM1"/>
<protein>
    <submittedName>
        <fullName evidence="1">Uncharacterized protein</fullName>
    </submittedName>
</protein>
<evidence type="ECO:0000313" key="2">
    <source>
        <dbReference type="Proteomes" id="UP000053240"/>
    </source>
</evidence>
<evidence type="ECO:0000313" key="1">
    <source>
        <dbReference type="EMBL" id="KPJ20975.1"/>
    </source>
</evidence>
<comment type="caution">
    <text evidence="1">The sequence shown here is derived from an EMBL/GenBank/DDBJ whole genome shotgun (WGS) entry which is preliminary data.</text>
</comment>
<name>A0A0N1IKM1_PAPMA</name>
<dbReference type="InParanoid" id="A0A0N1IKM1"/>
<dbReference type="EMBL" id="LADJ01011260">
    <property type="protein sequence ID" value="KPJ20975.1"/>
    <property type="molecule type" value="Genomic_DNA"/>
</dbReference>
<sequence length="170" mass="19703">MWTPRLSPGHMMTLIVKLVQTESAMLSAETTLTNKFKALLEEGGSVKFSRWDTFDANDFKKVSAYYNITMTEARDVWSALCSKTRQRIIQEAQCREGSREINFELTDLLLLHDLSFNIVTSESLLKPKQLQKLTALYQCVLKKDVENVLRNERPRLLEVWLQVLAAYPFR</sequence>
<proteinExistence type="predicted"/>
<keyword evidence="2" id="KW-1185">Reference proteome</keyword>
<gene>
    <name evidence="1" type="ORF">RR48_00672</name>
</gene>
<organism evidence="1 2">
    <name type="scientific">Papilio machaon</name>
    <name type="common">Old World swallowtail butterfly</name>
    <dbReference type="NCBI Taxonomy" id="76193"/>
    <lineage>
        <taxon>Eukaryota</taxon>
        <taxon>Metazoa</taxon>
        <taxon>Ecdysozoa</taxon>
        <taxon>Arthropoda</taxon>
        <taxon>Hexapoda</taxon>
        <taxon>Insecta</taxon>
        <taxon>Pterygota</taxon>
        <taxon>Neoptera</taxon>
        <taxon>Endopterygota</taxon>
        <taxon>Lepidoptera</taxon>
        <taxon>Glossata</taxon>
        <taxon>Ditrysia</taxon>
        <taxon>Papilionoidea</taxon>
        <taxon>Papilionidae</taxon>
        <taxon>Papilioninae</taxon>
        <taxon>Papilio</taxon>
    </lineage>
</organism>